<feature type="transmembrane region" description="Helical" evidence="7">
    <location>
        <begin position="33"/>
        <end position="50"/>
    </location>
</feature>
<keyword evidence="6" id="KW-0411">Iron-sulfur</keyword>
<dbReference type="GO" id="GO:0051539">
    <property type="term" value="F:4 iron, 4 sulfur cluster binding"/>
    <property type="evidence" value="ECO:0007669"/>
    <property type="project" value="UniProtKB-KW"/>
</dbReference>
<comment type="caution">
    <text evidence="9">The sequence shown here is derived from an EMBL/GenBank/DDBJ whole genome shotgun (WGS) entry which is preliminary data.</text>
</comment>
<keyword evidence="4" id="KW-0249">Electron transport</keyword>
<dbReference type="Pfam" id="PF13746">
    <property type="entry name" value="Fer4_18"/>
    <property type="match status" value="1"/>
</dbReference>
<dbReference type="Pfam" id="PF11614">
    <property type="entry name" value="FixG_C"/>
    <property type="match status" value="1"/>
</dbReference>
<dbReference type="SUPFAM" id="SSF54862">
    <property type="entry name" value="4Fe-4S ferredoxins"/>
    <property type="match status" value="1"/>
</dbReference>
<organism evidence="9 10">
    <name type="scientific">Halospina denitrificans</name>
    <dbReference type="NCBI Taxonomy" id="332522"/>
    <lineage>
        <taxon>Bacteria</taxon>
        <taxon>Pseudomonadati</taxon>
        <taxon>Pseudomonadota</taxon>
        <taxon>Gammaproteobacteria</taxon>
        <taxon>Halospina</taxon>
    </lineage>
</organism>
<accession>A0A4R7JQ74</accession>
<feature type="transmembrane region" description="Helical" evidence="7">
    <location>
        <begin position="181"/>
        <end position="201"/>
    </location>
</feature>
<name>A0A4R7JQ74_9GAMM</name>
<keyword evidence="7" id="KW-1133">Transmembrane helix</keyword>
<dbReference type="InterPro" id="IPR051684">
    <property type="entry name" value="Electron_Trans/Redox"/>
</dbReference>
<dbReference type="GO" id="GO:0046872">
    <property type="term" value="F:metal ion binding"/>
    <property type="evidence" value="ECO:0007669"/>
    <property type="project" value="UniProtKB-KW"/>
</dbReference>
<evidence type="ECO:0000256" key="4">
    <source>
        <dbReference type="ARBA" id="ARBA00022982"/>
    </source>
</evidence>
<gene>
    <name evidence="9" type="ORF">DES49_2322</name>
</gene>
<dbReference type="PANTHER" id="PTHR30176">
    <property type="entry name" value="FERREDOXIN-TYPE PROTEIN NAPH"/>
    <property type="match status" value="1"/>
</dbReference>
<dbReference type="Gene3D" id="1.10.1060.10">
    <property type="entry name" value="Alpha-helical ferredoxin"/>
    <property type="match status" value="1"/>
</dbReference>
<keyword evidence="10" id="KW-1185">Reference proteome</keyword>
<dbReference type="AlphaFoldDB" id="A0A4R7JQ74"/>
<dbReference type="InterPro" id="IPR014116">
    <property type="entry name" value="Cyt_c_oxidase_cbb3_FixG"/>
</dbReference>
<dbReference type="Pfam" id="PF12801">
    <property type="entry name" value="Fer4_5"/>
    <property type="match status" value="1"/>
</dbReference>
<dbReference type="PROSITE" id="PS00198">
    <property type="entry name" value="4FE4S_FER_1"/>
    <property type="match status" value="1"/>
</dbReference>
<dbReference type="Gene3D" id="2.60.40.10">
    <property type="entry name" value="Immunoglobulins"/>
    <property type="match status" value="1"/>
</dbReference>
<evidence type="ECO:0000256" key="1">
    <source>
        <dbReference type="ARBA" id="ARBA00022448"/>
    </source>
</evidence>
<keyword evidence="2" id="KW-0004">4Fe-4S</keyword>
<dbReference type="PROSITE" id="PS51379">
    <property type="entry name" value="4FE4S_FER_2"/>
    <property type="match status" value="1"/>
</dbReference>
<sequence length="459" mass="52140">MKSIPVRQVEPDKGSDKIYVRSATGFYQKIRTVSLWALMGLYFAVCWIQVDGRPLIHFDLPDRQFHLFGATFWPQDFFILTLLLIICAFGLFFITTLFGRIWCGYTCPQTAWTFIFMWLEEKVEGSRNQRMKLDRKGSLREWLPRKVAKHALWLGVAFWTGVTFVGYFYPIRELVPDIFTLNLTTAWAGFWIGFFTLATYLNAGWLREKVCLYMCPYARFQSVMFSPDTRTVTYDFNRGEPRGPRKKDADRAEHGLGDCIDCGICVQVCPTGIDIRNGLQYECINCGLCVDACNEVMDKMGYDRGLIRYATETEIESGKKHWFQPRTLGYGIAMGLMIAAAGWMLTSRAPVELEITRDRGGLYQTGSGGTIENSYTLKITNRESEANTYRVTPLGPDGIELLEPIETRIDSLDSRTLPAVVQIPRDQIDEVSTPVKLRVDAVNSESSATSETTFIGPGR</sequence>
<dbReference type="EMBL" id="SOAX01000005">
    <property type="protein sequence ID" value="TDT39397.1"/>
    <property type="molecule type" value="Genomic_DNA"/>
</dbReference>
<reference evidence="9 10" key="1">
    <citation type="submission" date="2019-03" db="EMBL/GenBank/DDBJ databases">
        <title>Genomic Encyclopedia of Type Strains, Phase IV (KMG-IV): sequencing the most valuable type-strain genomes for metagenomic binning, comparative biology and taxonomic classification.</title>
        <authorList>
            <person name="Goeker M."/>
        </authorList>
    </citation>
    <scope>NUCLEOTIDE SEQUENCE [LARGE SCALE GENOMIC DNA]</scope>
    <source>
        <strain evidence="9 10">DSM 15505</strain>
    </source>
</reference>
<evidence type="ECO:0000256" key="3">
    <source>
        <dbReference type="ARBA" id="ARBA00022723"/>
    </source>
</evidence>
<keyword evidence="5" id="KW-0408">Iron</keyword>
<dbReference type="NCBIfam" id="TIGR02745">
    <property type="entry name" value="ccoG_rdxA_fixG"/>
    <property type="match status" value="1"/>
</dbReference>
<evidence type="ECO:0000256" key="6">
    <source>
        <dbReference type="ARBA" id="ARBA00023014"/>
    </source>
</evidence>
<evidence type="ECO:0000259" key="8">
    <source>
        <dbReference type="PROSITE" id="PS51379"/>
    </source>
</evidence>
<keyword evidence="7" id="KW-0812">Transmembrane</keyword>
<keyword evidence="7" id="KW-0472">Membrane</keyword>
<feature type="transmembrane region" description="Helical" evidence="7">
    <location>
        <begin position="77"/>
        <end position="98"/>
    </location>
</feature>
<dbReference type="PANTHER" id="PTHR30176:SF3">
    <property type="entry name" value="FERREDOXIN-TYPE PROTEIN NAPH"/>
    <property type="match status" value="1"/>
</dbReference>
<dbReference type="InterPro" id="IPR032879">
    <property type="entry name" value="FixG_C"/>
</dbReference>
<protein>
    <submittedName>
        <fullName evidence="9">Cytochrome c oxidase accessory protein FixG</fullName>
    </submittedName>
</protein>
<feature type="transmembrane region" description="Helical" evidence="7">
    <location>
        <begin position="150"/>
        <end position="169"/>
    </location>
</feature>
<dbReference type="GO" id="GO:0005886">
    <property type="term" value="C:plasma membrane"/>
    <property type="evidence" value="ECO:0007669"/>
    <property type="project" value="TreeGrafter"/>
</dbReference>
<feature type="transmembrane region" description="Helical" evidence="7">
    <location>
        <begin position="327"/>
        <end position="345"/>
    </location>
</feature>
<dbReference type="InterPro" id="IPR017900">
    <property type="entry name" value="4Fe4S_Fe_S_CS"/>
</dbReference>
<evidence type="ECO:0000313" key="10">
    <source>
        <dbReference type="Proteomes" id="UP000295830"/>
    </source>
</evidence>
<dbReference type="RefSeq" id="WP_133736569.1">
    <property type="nucleotide sequence ID" value="NZ_SOAX01000005.1"/>
</dbReference>
<dbReference type="OrthoDB" id="9811700at2"/>
<evidence type="ECO:0000256" key="2">
    <source>
        <dbReference type="ARBA" id="ARBA00022485"/>
    </source>
</evidence>
<evidence type="ECO:0000256" key="7">
    <source>
        <dbReference type="SAM" id="Phobius"/>
    </source>
</evidence>
<evidence type="ECO:0000256" key="5">
    <source>
        <dbReference type="ARBA" id="ARBA00023004"/>
    </source>
</evidence>
<feature type="domain" description="4Fe-4S ferredoxin-type" evidence="8">
    <location>
        <begin position="250"/>
        <end position="278"/>
    </location>
</feature>
<keyword evidence="1" id="KW-0813">Transport</keyword>
<dbReference type="Proteomes" id="UP000295830">
    <property type="component" value="Unassembled WGS sequence"/>
</dbReference>
<keyword evidence="3" id="KW-0479">Metal-binding</keyword>
<evidence type="ECO:0000313" key="9">
    <source>
        <dbReference type="EMBL" id="TDT39397.1"/>
    </source>
</evidence>
<dbReference type="InterPro" id="IPR017896">
    <property type="entry name" value="4Fe4S_Fe-S-bd"/>
</dbReference>
<dbReference type="InterPro" id="IPR009051">
    <property type="entry name" value="Helical_ferredxn"/>
</dbReference>
<dbReference type="InterPro" id="IPR013783">
    <property type="entry name" value="Ig-like_fold"/>
</dbReference>
<proteinExistence type="predicted"/>